<keyword evidence="5" id="KW-0496">Mitochondrion</keyword>
<keyword evidence="3" id="KW-1000">Mitochondrion outer membrane</keyword>
<dbReference type="InterPro" id="IPR046906">
    <property type="entry name" value="Mab-21_HhH/H2TH-like"/>
</dbReference>
<gene>
    <name evidence="10" type="ORF">PECUL_23A028968</name>
</gene>
<feature type="domain" description="Mitochondrial dynamics protein MID51-like C-terminal" evidence="9">
    <location>
        <begin position="215"/>
        <end position="402"/>
    </location>
</feature>
<evidence type="ECO:0000313" key="10">
    <source>
        <dbReference type="EMBL" id="CAH2307714.1"/>
    </source>
</evidence>
<dbReference type="GO" id="GO:0007005">
    <property type="term" value="P:mitochondrion organization"/>
    <property type="evidence" value="ECO:0007669"/>
    <property type="project" value="InterPro"/>
</dbReference>
<dbReference type="InterPro" id="IPR045909">
    <property type="entry name" value="MID49/MID51"/>
</dbReference>
<evidence type="ECO:0000256" key="4">
    <source>
        <dbReference type="ARBA" id="ARBA00022989"/>
    </source>
</evidence>
<accession>A0AAD1ST26</accession>
<reference evidence="10" key="1">
    <citation type="submission" date="2022-03" db="EMBL/GenBank/DDBJ databases">
        <authorList>
            <person name="Alioto T."/>
            <person name="Alioto T."/>
            <person name="Gomez Garrido J."/>
        </authorList>
    </citation>
    <scope>NUCLEOTIDE SEQUENCE</scope>
</reference>
<keyword evidence="4" id="KW-1133">Transmembrane helix</keyword>
<keyword evidence="2" id="KW-0812">Transmembrane</keyword>
<dbReference type="PANTHER" id="PTHR16451">
    <property type="entry name" value="MITOCHONDRIAL DYNAMICS PROTEINS 49/51 FAMILY MEMBER"/>
    <property type="match status" value="1"/>
</dbReference>
<feature type="compositionally biased region" description="Basic and acidic residues" evidence="7">
    <location>
        <begin position="25"/>
        <end position="48"/>
    </location>
</feature>
<dbReference type="FunFam" id="1.10.1410.40:FF:000003">
    <property type="entry name" value="Mitochondrial dynamics protein MID51"/>
    <property type="match status" value="1"/>
</dbReference>
<protein>
    <submittedName>
        <fullName evidence="10">Mitochondrial dynamics MID49</fullName>
    </submittedName>
</protein>
<dbReference type="PANTHER" id="PTHR16451:SF11">
    <property type="entry name" value="MITOCHONDRIAL DYNAMICS PROTEIN MID49"/>
    <property type="match status" value="1"/>
</dbReference>
<dbReference type="Proteomes" id="UP001295444">
    <property type="component" value="Chromosome 07"/>
</dbReference>
<dbReference type="GO" id="GO:0090141">
    <property type="term" value="P:positive regulation of mitochondrial fission"/>
    <property type="evidence" value="ECO:0007669"/>
    <property type="project" value="TreeGrafter"/>
</dbReference>
<evidence type="ECO:0000256" key="3">
    <source>
        <dbReference type="ARBA" id="ARBA00022787"/>
    </source>
</evidence>
<evidence type="ECO:0000259" key="9">
    <source>
        <dbReference type="Pfam" id="PF21297"/>
    </source>
</evidence>
<evidence type="ECO:0000256" key="6">
    <source>
        <dbReference type="ARBA" id="ARBA00023136"/>
    </source>
</evidence>
<evidence type="ECO:0000259" key="8">
    <source>
        <dbReference type="Pfam" id="PF20266"/>
    </source>
</evidence>
<dbReference type="Pfam" id="PF21297">
    <property type="entry name" value="MID51-like_C"/>
    <property type="match status" value="1"/>
</dbReference>
<evidence type="ECO:0000256" key="5">
    <source>
        <dbReference type="ARBA" id="ARBA00023128"/>
    </source>
</evidence>
<feature type="domain" description="Mab-21-like HhH/H2TH-like" evidence="8">
    <location>
        <begin position="417"/>
        <end position="503"/>
    </location>
</feature>
<comment type="subcellular location">
    <subcellularLocation>
        <location evidence="1">Mitochondrion outer membrane</location>
        <topology evidence="1">Single-pass membrane protein</topology>
    </subcellularLocation>
</comment>
<evidence type="ECO:0000256" key="7">
    <source>
        <dbReference type="SAM" id="MobiDB-lite"/>
    </source>
</evidence>
<dbReference type="InterPro" id="IPR049097">
    <property type="entry name" value="MID51-like_C"/>
</dbReference>
<organism evidence="10 11">
    <name type="scientific">Pelobates cultripes</name>
    <name type="common">Western spadefoot toad</name>
    <dbReference type="NCBI Taxonomy" id="61616"/>
    <lineage>
        <taxon>Eukaryota</taxon>
        <taxon>Metazoa</taxon>
        <taxon>Chordata</taxon>
        <taxon>Craniata</taxon>
        <taxon>Vertebrata</taxon>
        <taxon>Euteleostomi</taxon>
        <taxon>Amphibia</taxon>
        <taxon>Batrachia</taxon>
        <taxon>Anura</taxon>
        <taxon>Pelobatoidea</taxon>
        <taxon>Pelobatidae</taxon>
        <taxon>Pelobates</taxon>
    </lineage>
</organism>
<sequence>MRRGNELSVRGLSINIRGEAEGEEGERASEGVSEGERERGREGEESPRWEALPTATRSLKMAELQLQKKGKKTDDGIGSIVDFLLANARLVLGVGGAAMLGIATLAVKRLIDRAASPPDDKETDEKSEQKSFEETWKEAVLVKASPKFARKPNRIDLGDTLLLNKPSDPVSVVIMDQEKTAEDLKKTPICFTLQDRLLHYYAHCASVSRSQEQAGTNIMLEIMTEIQDFLRAKHPEMPFSGLQLGDSFGSCLSVGCLDHCCLILPLVLDPELWRFVPGQETILNDPHFWMVKRADLEYTARGSSPWDKFMVGGYLSSRSIVETLHKTISGSVNWPAIGAVLDCILQPVIAPDDLKLEVTHSNFKSILHIIPSTATKDFFLLAHYHPNAPSENLWCQSFCKEETSLMQKLDGADAGVRQQCFQILKGICKENSSLSKLSSAHLRNAILHLNNDTSEWTEAELANRFLQVIEELIGYLEKGFLPSYFNSKVNLFSYLRDEDIDELGYGLYQVFSEPDSFLAK</sequence>
<keyword evidence="6" id="KW-0472">Membrane</keyword>
<keyword evidence="11" id="KW-1185">Reference proteome</keyword>
<dbReference type="AlphaFoldDB" id="A0AAD1ST26"/>
<dbReference type="SMART" id="SM01265">
    <property type="entry name" value="Mab-21"/>
    <property type="match status" value="1"/>
</dbReference>
<dbReference type="EMBL" id="OW240918">
    <property type="protein sequence ID" value="CAH2307714.1"/>
    <property type="molecule type" value="Genomic_DNA"/>
</dbReference>
<dbReference type="Pfam" id="PF20266">
    <property type="entry name" value="Mab-21_C"/>
    <property type="match status" value="1"/>
</dbReference>
<dbReference type="InterPro" id="IPR024810">
    <property type="entry name" value="MAB21L/cGLR"/>
</dbReference>
<dbReference type="Gene3D" id="1.10.1410.40">
    <property type="match status" value="1"/>
</dbReference>
<feature type="region of interest" description="Disordered" evidence="7">
    <location>
        <begin position="14"/>
        <end position="54"/>
    </location>
</feature>
<evidence type="ECO:0000256" key="2">
    <source>
        <dbReference type="ARBA" id="ARBA00022692"/>
    </source>
</evidence>
<evidence type="ECO:0000256" key="1">
    <source>
        <dbReference type="ARBA" id="ARBA00004572"/>
    </source>
</evidence>
<dbReference type="Gene3D" id="3.30.460.90">
    <property type="match status" value="1"/>
</dbReference>
<name>A0AAD1ST26_PELCU</name>
<evidence type="ECO:0000313" key="11">
    <source>
        <dbReference type="Proteomes" id="UP001295444"/>
    </source>
</evidence>
<proteinExistence type="predicted"/>
<dbReference type="GO" id="GO:0005741">
    <property type="term" value="C:mitochondrial outer membrane"/>
    <property type="evidence" value="ECO:0007669"/>
    <property type="project" value="UniProtKB-SubCell"/>
</dbReference>